<comment type="caution">
    <text evidence="2">The sequence shown here is derived from an EMBL/GenBank/DDBJ whole genome shotgun (WGS) entry which is preliminary data.</text>
</comment>
<feature type="transmembrane region" description="Helical" evidence="1">
    <location>
        <begin position="76"/>
        <end position="98"/>
    </location>
</feature>
<name>A0A9X0J7P9_LACJH</name>
<dbReference type="AlphaFoldDB" id="A0A9X0J7P9"/>
<proteinExistence type="predicted"/>
<dbReference type="Proteomes" id="UP000070346">
    <property type="component" value="Unassembled WGS sequence"/>
</dbReference>
<keyword evidence="1" id="KW-0812">Transmembrane</keyword>
<sequence>MNFFKDILKDIKQVLKQHHISLWDFWLLANLVILFFANSYQKFISFTINKIFTTDETFLFKIYNILYGWLFKAYNILYGWSAVTILIIIFVVVIIISITSKFSKFFSISEDPDNMSRGHDQTIGPSRYFSFLIWFFHQCWIFCFSTLVLSGHFSFKALPSFNLIQILLFIFNSLYSICILVYSLFYVEYPTKHIGNPITLSPDSQYLILKHHEDLLIIKNCKLDKPIYYLVKLNNLNSIKGKIIDSSSTLADIIFAFDNKAELLDNSRDPVKGEEVPKSALQINHTDSMNNA</sequence>
<keyword evidence="1" id="KW-0472">Membrane</keyword>
<evidence type="ECO:0000313" key="2">
    <source>
        <dbReference type="EMBL" id="KXN76524.1"/>
    </source>
</evidence>
<keyword evidence="1" id="KW-1133">Transmembrane helix</keyword>
<dbReference type="RefSeq" id="WP_061400170.1">
    <property type="nucleotide sequence ID" value="NZ_LSNG01000020.1"/>
</dbReference>
<feature type="transmembrane region" description="Helical" evidence="1">
    <location>
        <begin position="163"/>
        <end position="187"/>
    </location>
</feature>
<reference evidence="2 3" key="1">
    <citation type="submission" date="2016-02" db="EMBL/GenBank/DDBJ databases">
        <title>Complete Genome Sequences of Lactobacillus johnsonii Strain W1.</title>
        <authorList>
            <person name="Sun Y."/>
            <person name="Wu X."/>
        </authorList>
    </citation>
    <scope>NUCLEOTIDE SEQUENCE [LARGE SCALE GENOMIC DNA]</scope>
    <source>
        <strain evidence="2 3">W1</strain>
    </source>
</reference>
<dbReference type="EMBL" id="LSNG01000020">
    <property type="protein sequence ID" value="KXN76524.1"/>
    <property type="molecule type" value="Genomic_DNA"/>
</dbReference>
<evidence type="ECO:0000313" key="3">
    <source>
        <dbReference type="Proteomes" id="UP000070346"/>
    </source>
</evidence>
<accession>A0A9X0J7P9</accession>
<organism evidence="2 3">
    <name type="scientific">Lactobacillus johnsonii</name>
    <dbReference type="NCBI Taxonomy" id="33959"/>
    <lineage>
        <taxon>Bacteria</taxon>
        <taxon>Bacillati</taxon>
        <taxon>Bacillota</taxon>
        <taxon>Bacilli</taxon>
        <taxon>Lactobacillales</taxon>
        <taxon>Lactobacillaceae</taxon>
        <taxon>Lactobacillus</taxon>
    </lineage>
</organism>
<feature type="transmembrane region" description="Helical" evidence="1">
    <location>
        <begin position="21"/>
        <end position="40"/>
    </location>
</feature>
<gene>
    <name evidence="2" type="ORF">AYJ53_03155</name>
</gene>
<protein>
    <submittedName>
        <fullName evidence="2">Uncharacterized protein</fullName>
    </submittedName>
</protein>
<feature type="transmembrane region" description="Helical" evidence="1">
    <location>
        <begin position="131"/>
        <end position="151"/>
    </location>
</feature>
<evidence type="ECO:0000256" key="1">
    <source>
        <dbReference type="SAM" id="Phobius"/>
    </source>
</evidence>